<reference evidence="2" key="1">
    <citation type="submission" date="2021-06" db="EMBL/GenBank/DDBJ databases">
        <authorList>
            <person name="Kallberg Y."/>
            <person name="Tangrot J."/>
            <person name="Rosling A."/>
        </authorList>
    </citation>
    <scope>NUCLEOTIDE SEQUENCE</scope>
    <source>
        <strain evidence="2">MT106</strain>
    </source>
</reference>
<keyword evidence="1" id="KW-0472">Membrane</keyword>
<evidence type="ECO:0000313" key="2">
    <source>
        <dbReference type="EMBL" id="CAG8633416.1"/>
    </source>
</evidence>
<comment type="caution">
    <text evidence="2">The sequence shown here is derived from an EMBL/GenBank/DDBJ whole genome shotgun (WGS) entry which is preliminary data.</text>
</comment>
<dbReference type="Proteomes" id="UP000789831">
    <property type="component" value="Unassembled WGS sequence"/>
</dbReference>
<dbReference type="EMBL" id="CAJVPL010003473">
    <property type="protein sequence ID" value="CAG8633416.1"/>
    <property type="molecule type" value="Genomic_DNA"/>
</dbReference>
<proteinExistence type="predicted"/>
<feature type="non-terminal residue" evidence="2">
    <location>
        <position position="88"/>
    </location>
</feature>
<keyword evidence="1" id="KW-0812">Transmembrane</keyword>
<dbReference type="AlphaFoldDB" id="A0A9N9DF49"/>
<name>A0A9N9DF49_9GLOM</name>
<evidence type="ECO:0000256" key="1">
    <source>
        <dbReference type="SAM" id="Phobius"/>
    </source>
</evidence>
<sequence length="88" mass="9862">SPTTAAPQGRVGVSGHPPVYCKNALTTKFRINLIPVALPHNLILADKLILGLHYRRNGTTEMLLLLCLHFFLLYFFRDNENGQAQKTT</sequence>
<accession>A0A9N9DF49</accession>
<evidence type="ECO:0000313" key="3">
    <source>
        <dbReference type="Proteomes" id="UP000789831"/>
    </source>
</evidence>
<keyword evidence="1" id="KW-1133">Transmembrane helix</keyword>
<protein>
    <submittedName>
        <fullName evidence="2">564_t:CDS:1</fullName>
    </submittedName>
</protein>
<keyword evidence="3" id="KW-1185">Reference proteome</keyword>
<organism evidence="2 3">
    <name type="scientific">Ambispora gerdemannii</name>
    <dbReference type="NCBI Taxonomy" id="144530"/>
    <lineage>
        <taxon>Eukaryota</taxon>
        <taxon>Fungi</taxon>
        <taxon>Fungi incertae sedis</taxon>
        <taxon>Mucoromycota</taxon>
        <taxon>Glomeromycotina</taxon>
        <taxon>Glomeromycetes</taxon>
        <taxon>Archaeosporales</taxon>
        <taxon>Ambisporaceae</taxon>
        <taxon>Ambispora</taxon>
    </lineage>
</organism>
<feature type="transmembrane region" description="Helical" evidence="1">
    <location>
        <begin position="58"/>
        <end position="76"/>
    </location>
</feature>
<gene>
    <name evidence="2" type="ORF">AGERDE_LOCUS10634</name>
</gene>